<dbReference type="InterPro" id="IPR036866">
    <property type="entry name" value="RibonucZ/Hydroxyglut_hydro"/>
</dbReference>
<dbReference type="SUPFAM" id="SSF56281">
    <property type="entry name" value="Metallo-hydrolase/oxidoreductase"/>
    <property type="match status" value="1"/>
</dbReference>
<dbReference type="AlphaFoldDB" id="A0A377R062"/>
<protein>
    <submittedName>
        <fullName evidence="2">Metal-dependent hydrolase</fullName>
    </submittedName>
</protein>
<evidence type="ECO:0000313" key="2">
    <source>
        <dbReference type="EMBL" id="STR00370.1"/>
    </source>
</evidence>
<proteinExistence type="predicted"/>
<dbReference type="RefSeq" id="WP_115307653.1">
    <property type="nucleotide sequence ID" value="NZ_UGJJ01000001.1"/>
</dbReference>
<dbReference type="PANTHER" id="PTHR15032:SF4">
    <property type="entry name" value="N-ACYL-PHOSPHATIDYLETHANOLAMINE-HYDROLYZING PHOSPHOLIPASE D"/>
    <property type="match status" value="1"/>
</dbReference>
<keyword evidence="2" id="KW-0378">Hydrolase</keyword>
<evidence type="ECO:0000259" key="1">
    <source>
        <dbReference type="Pfam" id="PF12706"/>
    </source>
</evidence>
<dbReference type="GO" id="GO:0005737">
    <property type="term" value="C:cytoplasm"/>
    <property type="evidence" value="ECO:0007669"/>
    <property type="project" value="TreeGrafter"/>
</dbReference>
<dbReference type="GO" id="GO:0016787">
    <property type="term" value="F:hydrolase activity"/>
    <property type="evidence" value="ECO:0007669"/>
    <property type="project" value="UniProtKB-KW"/>
</dbReference>
<organism evidence="2 3">
    <name type="scientific">Kingella potus</name>
    <dbReference type="NCBI Taxonomy" id="265175"/>
    <lineage>
        <taxon>Bacteria</taxon>
        <taxon>Pseudomonadati</taxon>
        <taxon>Pseudomonadota</taxon>
        <taxon>Betaproteobacteria</taxon>
        <taxon>Neisseriales</taxon>
        <taxon>Neisseriaceae</taxon>
        <taxon>Kingella</taxon>
    </lineage>
</organism>
<accession>A0A377R062</accession>
<gene>
    <name evidence="2" type="ORF">NCTC13336_00572</name>
</gene>
<keyword evidence="3" id="KW-1185">Reference proteome</keyword>
<dbReference type="Proteomes" id="UP000254293">
    <property type="component" value="Unassembled WGS sequence"/>
</dbReference>
<dbReference type="Pfam" id="PF12706">
    <property type="entry name" value="Lactamase_B_2"/>
    <property type="match status" value="1"/>
</dbReference>
<dbReference type="InterPro" id="IPR001279">
    <property type="entry name" value="Metallo-B-lactamas"/>
</dbReference>
<dbReference type="EMBL" id="UGJJ01000001">
    <property type="protein sequence ID" value="STR00370.1"/>
    <property type="molecule type" value="Genomic_DNA"/>
</dbReference>
<feature type="domain" description="Metallo-beta-lactamase" evidence="1">
    <location>
        <begin position="109"/>
        <end position="303"/>
    </location>
</feature>
<dbReference type="Gene3D" id="3.60.15.10">
    <property type="entry name" value="Ribonuclease Z/Hydroxyacylglutathione hydrolase-like"/>
    <property type="match status" value="1"/>
</dbReference>
<reference evidence="2 3" key="1">
    <citation type="submission" date="2018-06" db="EMBL/GenBank/DDBJ databases">
        <authorList>
            <consortium name="Pathogen Informatics"/>
            <person name="Doyle S."/>
        </authorList>
    </citation>
    <scope>NUCLEOTIDE SEQUENCE [LARGE SCALE GENOMIC DNA]</scope>
    <source>
        <strain evidence="2 3">NCTC13336</strain>
    </source>
</reference>
<sequence>MKHKKKTAFAALALAAVWWQWPDRYPAYPASGHYNPDSGTFSNAEPQAAPTDLVSAMWQMLVGEESRRPPKPLPAVRPDWAAFLAAPEGKSRFVWFGHSTLMMRIGGQTVMTDPVFGGSVSPVPVMMRRFSPPPAALAEVPTPDVVLVSHSHYDHLEKASIKALAARGSRFVVPLGLGVLLRKWGVPPQNITELDWWQSTETGGIRYTALPARHDSGRSLTDHNKSLWAGFAIEHGGEKFYFHGDSAEGKHFDEIARRFRGFDIAFIENGQYNERWPDNHLFPAQTAALAAKLAPKRFMPIHWGAYPMALHTWNEPVLQSIPAARRLGVRPLTPLMGQVFDRDTATEDWFAKPL</sequence>
<evidence type="ECO:0000313" key="3">
    <source>
        <dbReference type="Proteomes" id="UP000254293"/>
    </source>
</evidence>
<dbReference type="PANTHER" id="PTHR15032">
    <property type="entry name" value="N-ACYL-PHOSPHATIDYLETHANOLAMINE-HYDROLYZING PHOSPHOLIPASE D"/>
    <property type="match status" value="1"/>
</dbReference>
<name>A0A377R062_9NEIS</name>
<dbReference type="OrthoDB" id="9805728at2"/>